<dbReference type="OrthoDB" id="9781019at2"/>
<keyword evidence="6" id="KW-1185">Reference proteome</keyword>
<name>E2S7X6_9ACTN</name>
<comment type="similarity">
    <text evidence="1">Belongs to the C/M/P thioester hydrolase family.</text>
</comment>
<dbReference type="Pfam" id="PF13622">
    <property type="entry name" value="4HBT_3"/>
    <property type="match status" value="1"/>
</dbReference>
<gene>
    <name evidence="5" type="ORF">HMPREF0063_10133</name>
</gene>
<dbReference type="Gene3D" id="2.40.160.210">
    <property type="entry name" value="Acyl-CoA thioesterase, double hotdog domain"/>
    <property type="match status" value="1"/>
</dbReference>
<dbReference type="InterPro" id="IPR003703">
    <property type="entry name" value="Acyl_CoA_thio"/>
</dbReference>
<dbReference type="eggNOG" id="COG1946">
    <property type="taxonomic scope" value="Bacteria"/>
</dbReference>
<evidence type="ECO:0000256" key="2">
    <source>
        <dbReference type="ARBA" id="ARBA00022801"/>
    </source>
</evidence>
<keyword evidence="2" id="KW-0378">Hydrolase</keyword>
<proteinExistence type="inferred from homology"/>
<evidence type="ECO:0000313" key="6">
    <source>
        <dbReference type="Proteomes" id="UP000003111"/>
    </source>
</evidence>
<protein>
    <submittedName>
        <fullName evidence="5">Acyl-CoA thioesterase II</fullName>
    </submittedName>
</protein>
<dbReference type="GO" id="GO:0006637">
    <property type="term" value="P:acyl-CoA metabolic process"/>
    <property type="evidence" value="ECO:0007669"/>
    <property type="project" value="InterPro"/>
</dbReference>
<dbReference type="STRING" id="585531.HMPREF0063_10133"/>
<dbReference type="Pfam" id="PF20789">
    <property type="entry name" value="4HBT_3C"/>
    <property type="match status" value="1"/>
</dbReference>
<dbReference type="CDD" id="cd03445">
    <property type="entry name" value="Thioesterase_II_repeat2"/>
    <property type="match status" value="1"/>
</dbReference>
<reference evidence="5" key="1">
    <citation type="submission" date="2010-08" db="EMBL/GenBank/DDBJ databases">
        <authorList>
            <person name="Muzny D."/>
            <person name="Qin X."/>
            <person name="Buhay C."/>
            <person name="Dugan-Rocha S."/>
            <person name="Ding Y."/>
            <person name="Chen G."/>
            <person name="Hawes A."/>
            <person name="Holder M."/>
            <person name="Jhangiani S."/>
            <person name="Johnson A."/>
            <person name="Khan Z."/>
            <person name="Li Z."/>
            <person name="Liu W."/>
            <person name="Liu X."/>
            <person name="Perez L."/>
            <person name="Shen H."/>
            <person name="Wang Q."/>
            <person name="Watt J."/>
            <person name="Xi L."/>
            <person name="Xin Y."/>
            <person name="Zhou J."/>
            <person name="Deng J."/>
            <person name="Jiang H."/>
            <person name="Liu Y."/>
            <person name="Qu J."/>
            <person name="Song X.-Z."/>
            <person name="Zhang L."/>
            <person name="Villasana D."/>
            <person name="Johnson A."/>
            <person name="Liu J."/>
            <person name="Liyanage D."/>
            <person name="Lorensuhewa L."/>
            <person name="Robinson T."/>
            <person name="Song A."/>
            <person name="Song B.-B."/>
            <person name="Dinh H."/>
            <person name="Thornton R."/>
            <person name="Coyle M."/>
            <person name="Francisco L."/>
            <person name="Jackson L."/>
            <person name="Javaid M."/>
            <person name="Korchina V."/>
            <person name="Kovar C."/>
            <person name="Mata R."/>
            <person name="Mathew T."/>
            <person name="Ngo R."/>
            <person name="Nguyen L."/>
            <person name="Nguyen N."/>
            <person name="Okwuonu G."/>
            <person name="Ongeri F."/>
            <person name="Pham C."/>
            <person name="Simmons D."/>
            <person name="Wilczek-Boney K."/>
            <person name="Hale W."/>
            <person name="Jakkamsetti A."/>
            <person name="Pham P."/>
            <person name="Ruth R."/>
            <person name="San Lucas F."/>
            <person name="Warren J."/>
            <person name="Zhang J."/>
            <person name="Zhao Z."/>
            <person name="Zhou C."/>
            <person name="Zhu D."/>
            <person name="Lee S."/>
            <person name="Bess C."/>
            <person name="Blankenburg K."/>
            <person name="Forbes L."/>
            <person name="Fu Q."/>
            <person name="Gubbala S."/>
            <person name="Hirani K."/>
            <person name="Jayaseelan J.C."/>
            <person name="Lara F."/>
            <person name="Munidasa M."/>
            <person name="Palculict T."/>
            <person name="Patil S."/>
            <person name="Pu L.-L."/>
            <person name="Saada N."/>
            <person name="Tang L."/>
            <person name="Weissenberger G."/>
            <person name="Zhu Y."/>
            <person name="Hemphill L."/>
            <person name="Shang Y."/>
            <person name="Youmans B."/>
            <person name="Ayvaz T."/>
            <person name="Ross M."/>
            <person name="Santibanez J."/>
            <person name="Aqrawi P."/>
            <person name="Gross S."/>
            <person name="Joshi V."/>
            <person name="Fowler G."/>
            <person name="Nazareth L."/>
            <person name="Reid J."/>
            <person name="Worley K."/>
            <person name="Petrosino J."/>
            <person name="Highlander S."/>
            <person name="Gibbs R."/>
        </authorList>
    </citation>
    <scope>NUCLEOTIDE SEQUENCE [LARGE SCALE GENOMIC DNA]</scope>
    <source>
        <strain evidence="5">DSM 15272</strain>
    </source>
</reference>
<evidence type="ECO:0000259" key="3">
    <source>
        <dbReference type="Pfam" id="PF13622"/>
    </source>
</evidence>
<organism evidence="5 6">
    <name type="scientific">Aeromicrobium marinum DSM 15272</name>
    <dbReference type="NCBI Taxonomy" id="585531"/>
    <lineage>
        <taxon>Bacteria</taxon>
        <taxon>Bacillati</taxon>
        <taxon>Actinomycetota</taxon>
        <taxon>Actinomycetes</taxon>
        <taxon>Propionibacteriales</taxon>
        <taxon>Nocardioidaceae</taxon>
        <taxon>Aeromicrobium</taxon>
    </lineage>
</organism>
<comment type="caution">
    <text evidence="5">The sequence shown here is derived from an EMBL/GenBank/DDBJ whole genome shotgun (WGS) entry which is preliminary data.</text>
</comment>
<feature type="domain" description="Acyl-CoA thioesterase-like N-terminal HotDog" evidence="3">
    <location>
        <begin position="34"/>
        <end position="107"/>
    </location>
</feature>
<dbReference type="InterPro" id="IPR049450">
    <property type="entry name" value="ACOT8-like_C"/>
</dbReference>
<dbReference type="InterPro" id="IPR029069">
    <property type="entry name" value="HotDog_dom_sf"/>
</dbReference>
<dbReference type="EMBL" id="ACLF03000001">
    <property type="protein sequence ID" value="EFQ84792.1"/>
    <property type="molecule type" value="Genomic_DNA"/>
</dbReference>
<dbReference type="AlphaFoldDB" id="E2S7X6"/>
<evidence type="ECO:0000259" key="4">
    <source>
        <dbReference type="Pfam" id="PF20789"/>
    </source>
</evidence>
<dbReference type="PANTHER" id="PTHR11066:SF34">
    <property type="entry name" value="ACYL-COENZYME A THIOESTERASE 8"/>
    <property type="match status" value="1"/>
</dbReference>
<dbReference type="HOGENOM" id="CLU_032690_0_0_11"/>
<dbReference type="GO" id="GO:0009062">
    <property type="term" value="P:fatty acid catabolic process"/>
    <property type="evidence" value="ECO:0007669"/>
    <property type="project" value="TreeGrafter"/>
</dbReference>
<dbReference type="GO" id="GO:0047617">
    <property type="term" value="F:fatty acyl-CoA hydrolase activity"/>
    <property type="evidence" value="ECO:0007669"/>
    <property type="project" value="InterPro"/>
</dbReference>
<dbReference type="RefSeq" id="WP_007076700.1">
    <property type="nucleotide sequence ID" value="NZ_CM001024.1"/>
</dbReference>
<evidence type="ECO:0000256" key="1">
    <source>
        <dbReference type="ARBA" id="ARBA00006538"/>
    </source>
</evidence>
<dbReference type="CDD" id="cd03444">
    <property type="entry name" value="Thioesterase_II_repeat1"/>
    <property type="match status" value="1"/>
</dbReference>
<sequence length="286" mass="30870">MTQATVGLTDLFELEEHGDDVWLGHSDGVPLPQLFGGQLVGQSVMAAGLSNPPGSLVHSVHTTFLRGGRSGEPVELRVDRLRDGRLFTIREVSAWQGDRLVCRSTISSAQDIDGIAHSRPHPGALPPEDSVDLQVLAEADGGLGEFWENFSAIEIRVAPDDDPQSPHSASPARNIWMRAVETLPDDPIIHRAAIAYASDLMLMSSAVEPHGHRVGQENTLGRLWNAVSLDHTLWFAGPARADEWLLYEHTTPMAYGARALINATVFDTGGTAVGMVAQEALVRPNA</sequence>
<accession>E2S7X6</accession>
<dbReference type="PANTHER" id="PTHR11066">
    <property type="entry name" value="ACYL-COA THIOESTERASE"/>
    <property type="match status" value="1"/>
</dbReference>
<dbReference type="InterPro" id="IPR049449">
    <property type="entry name" value="TesB_ACOT8-like_N"/>
</dbReference>
<evidence type="ECO:0000313" key="5">
    <source>
        <dbReference type="EMBL" id="EFQ84792.1"/>
    </source>
</evidence>
<feature type="domain" description="Acyl-CoA thioesterase-like C-terminal" evidence="4">
    <location>
        <begin position="140"/>
        <end position="282"/>
    </location>
</feature>
<dbReference type="InterPro" id="IPR042171">
    <property type="entry name" value="Acyl-CoA_hotdog"/>
</dbReference>
<dbReference type="SUPFAM" id="SSF54637">
    <property type="entry name" value="Thioesterase/thiol ester dehydrase-isomerase"/>
    <property type="match status" value="2"/>
</dbReference>
<dbReference type="Proteomes" id="UP000003111">
    <property type="component" value="Unassembled WGS sequence"/>
</dbReference>